<feature type="transmembrane region" description="Helical" evidence="2">
    <location>
        <begin position="57"/>
        <end position="78"/>
    </location>
</feature>
<protein>
    <submittedName>
        <fullName evidence="3">Uncharacterized protein</fullName>
    </submittedName>
</protein>
<keyword evidence="2" id="KW-0472">Membrane</keyword>
<name>A0A8J2BL10_9BACT</name>
<proteinExistence type="predicted"/>
<sequence>MWWGFFLDRPQEGEVFAFIAKEIRRFRRIGGVTLVAVALTAPHLFWLHGWAVRAGEIPLWLAGLSALVLACLSTAWLLWRSRPEDIFQQWPVRLSWASLVLALILTALLDARITFPYHPSAWMLRPLHLLAFALWFGGALWNIFIAVPAAQEILSLPVVVSSARHLERFRRTVRVILPTLLITGLLQALPYTSLSLRAIDEHLWATHPFEVGADRRTGGDFHHLPDVARLLAGPSYVRRGGTGNQTRSTGPTRSAPGQPWEILRRVRPHPTCAGGYATRRGSGIAQQRSHLLVGTAGLVE</sequence>
<organism evidence="3 4">
    <name type="scientific">Candidatus Methylacidithermus pantelleriae</name>
    <dbReference type="NCBI Taxonomy" id="2744239"/>
    <lineage>
        <taxon>Bacteria</taxon>
        <taxon>Pseudomonadati</taxon>
        <taxon>Verrucomicrobiota</taxon>
        <taxon>Methylacidiphilae</taxon>
        <taxon>Methylacidiphilales</taxon>
        <taxon>Methylacidiphilaceae</taxon>
        <taxon>Candidatus Methylacidithermus</taxon>
    </lineage>
</organism>
<comment type="caution">
    <text evidence="3">The sequence shown here is derived from an EMBL/GenBank/DDBJ whole genome shotgun (WGS) entry which is preliminary data.</text>
</comment>
<keyword evidence="2" id="KW-0812">Transmembrane</keyword>
<gene>
    <name evidence="3" type="ORF">MPNT_410002</name>
</gene>
<feature type="transmembrane region" description="Helical" evidence="2">
    <location>
        <begin position="129"/>
        <end position="150"/>
    </location>
</feature>
<keyword evidence="2" id="KW-1133">Transmembrane helix</keyword>
<dbReference type="AlphaFoldDB" id="A0A8J2BL10"/>
<evidence type="ECO:0000256" key="2">
    <source>
        <dbReference type="SAM" id="Phobius"/>
    </source>
</evidence>
<accession>A0A8J2BL10</accession>
<keyword evidence="4" id="KW-1185">Reference proteome</keyword>
<dbReference type="EMBL" id="CAJNOB010000036">
    <property type="protein sequence ID" value="CAF0701717.1"/>
    <property type="molecule type" value="Genomic_DNA"/>
</dbReference>
<feature type="transmembrane region" description="Helical" evidence="2">
    <location>
        <begin position="171"/>
        <end position="189"/>
    </location>
</feature>
<evidence type="ECO:0000313" key="3">
    <source>
        <dbReference type="EMBL" id="CAF0701717.1"/>
    </source>
</evidence>
<feature type="transmembrane region" description="Helical" evidence="2">
    <location>
        <begin position="90"/>
        <end position="109"/>
    </location>
</feature>
<feature type="transmembrane region" description="Helical" evidence="2">
    <location>
        <begin position="29"/>
        <end position="51"/>
    </location>
</feature>
<evidence type="ECO:0000256" key="1">
    <source>
        <dbReference type="SAM" id="MobiDB-lite"/>
    </source>
</evidence>
<feature type="region of interest" description="Disordered" evidence="1">
    <location>
        <begin position="238"/>
        <end position="260"/>
    </location>
</feature>
<evidence type="ECO:0000313" key="4">
    <source>
        <dbReference type="Proteomes" id="UP000663859"/>
    </source>
</evidence>
<dbReference type="Proteomes" id="UP000663859">
    <property type="component" value="Unassembled WGS sequence"/>
</dbReference>
<reference evidence="3" key="1">
    <citation type="submission" date="2021-02" db="EMBL/GenBank/DDBJ databases">
        <authorList>
            <person name="Cremers G."/>
            <person name="Picone N."/>
        </authorList>
    </citation>
    <scope>NUCLEOTIDE SEQUENCE</scope>
    <source>
        <strain evidence="3">PQ17</strain>
    </source>
</reference>